<organism evidence="2 3">
    <name type="scientific">Genlisea aurea</name>
    <dbReference type="NCBI Taxonomy" id="192259"/>
    <lineage>
        <taxon>Eukaryota</taxon>
        <taxon>Viridiplantae</taxon>
        <taxon>Streptophyta</taxon>
        <taxon>Embryophyta</taxon>
        <taxon>Tracheophyta</taxon>
        <taxon>Spermatophyta</taxon>
        <taxon>Magnoliopsida</taxon>
        <taxon>eudicotyledons</taxon>
        <taxon>Gunneridae</taxon>
        <taxon>Pentapetalae</taxon>
        <taxon>asterids</taxon>
        <taxon>lamiids</taxon>
        <taxon>Lamiales</taxon>
        <taxon>Lentibulariaceae</taxon>
        <taxon>Genlisea</taxon>
    </lineage>
</organism>
<dbReference type="InterPro" id="IPR054506">
    <property type="entry name" value="DnaA_N-like_STI"/>
</dbReference>
<dbReference type="OrthoDB" id="1935750at2759"/>
<dbReference type="Proteomes" id="UP000015453">
    <property type="component" value="Unassembled WGS sequence"/>
</dbReference>
<sequence length="190" mass="21036">SSDAGIAMAELEFDQSGHITRAEKSWKIIAGSIQHVLGYNVELRINLACNSSFSRNGKPTKKLNFSLFDCSKRASNLRSRFSADKGSNYSDITDAPRRIPTRDKYVETGRSQEACCNGKGLLNVIRCKEGNALTVGTTNGVNGSSSSEERISFPNGDHKSSTAECRHSFLKFHCWNTAVFPFRKVNKCHH</sequence>
<dbReference type="EMBL" id="AUSU01000501">
    <property type="protein sequence ID" value="EPS73255.1"/>
    <property type="molecule type" value="Genomic_DNA"/>
</dbReference>
<comment type="caution">
    <text evidence="2">The sequence shown here is derived from an EMBL/GenBank/DDBJ whole genome shotgun (WGS) entry which is preliminary data.</text>
</comment>
<evidence type="ECO:0000259" key="1">
    <source>
        <dbReference type="Pfam" id="PF23007"/>
    </source>
</evidence>
<feature type="non-terminal residue" evidence="2">
    <location>
        <position position="190"/>
    </location>
</feature>
<accession>S8D1I3</accession>
<gene>
    <name evidence="2" type="ORF">M569_01504</name>
</gene>
<evidence type="ECO:0000313" key="2">
    <source>
        <dbReference type="EMBL" id="EPS73255.1"/>
    </source>
</evidence>
<proteinExistence type="predicted"/>
<dbReference type="Pfam" id="PF23007">
    <property type="entry name" value="DnaA_N-like_STI"/>
    <property type="match status" value="1"/>
</dbReference>
<dbReference type="AlphaFoldDB" id="S8D1I3"/>
<protein>
    <recommendedName>
        <fullName evidence="1">STICHEL DnaA-N-like alpha-beta domain-containing protein</fullName>
    </recommendedName>
</protein>
<evidence type="ECO:0000313" key="3">
    <source>
        <dbReference type="Proteomes" id="UP000015453"/>
    </source>
</evidence>
<keyword evidence="3" id="KW-1185">Reference proteome</keyword>
<name>S8D1I3_9LAMI</name>
<feature type="non-terminal residue" evidence="2">
    <location>
        <position position="1"/>
    </location>
</feature>
<reference evidence="2 3" key="1">
    <citation type="journal article" date="2013" name="BMC Genomics">
        <title>The miniature genome of a carnivorous plant Genlisea aurea contains a low number of genes and short non-coding sequences.</title>
        <authorList>
            <person name="Leushkin E.V."/>
            <person name="Sutormin R.A."/>
            <person name="Nabieva E.R."/>
            <person name="Penin A.A."/>
            <person name="Kondrashov A.S."/>
            <person name="Logacheva M.D."/>
        </authorList>
    </citation>
    <scope>NUCLEOTIDE SEQUENCE [LARGE SCALE GENOMIC DNA]</scope>
</reference>
<feature type="domain" description="STICHEL DnaA-N-like alpha-beta" evidence="1">
    <location>
        <begin position="2"/>
        <end position="47"/>
    </location>
</feature>